<keyword evidence="4" id="KW-1185">Reference proteome</keyword>
<evidence type="ECO:0000313" key="3">
    <source>
        <dbReference type="EMBL" id="ADJ24361.1"/>
    </source>
</evidence>
<proteinExistence type="predicted"/>
<dbReference type="GO" id="GO:0042597">
    <property type="term" value="C:periplasmic space"/>
    <property type="evidence" value="ECO:0007669"/>
    <property type="project" value="InterPro"/>
</dbReference>
<dbReference type="STRING" id="582899.Hden_2565"/>
<gene>
    <name evidence="3" type="ordered locus">Hden_2565</name>
</gene>
<protein>
    <recommendedName>
        <fullName evidence="5">LTXXQ motif family protein</fullName>
    </recommendedName>
</protein>
<dbReference type="OrthoDB" id="8451554at2"/>
<feature type="compositionally biased region" description="Gly residues" evidence="1">
    <location>
        <begin position="174"/>
        <end position="193"/>
    </location>
</feature>
<dbReference type="HOGENOM" id="CLU_105365_0_0_5"/>
<keyword evidence="2" id="KW-0732">Signal</keyword>
<dbReference type="EMBL" id="CP002083">
    <property type="protein sequence ID" value="ADJ24361.1"/>
    <property type="molecule type" value="Genomic_DNA"/>
</dbReference>
<evidence type="ECO:0000256" key="2">
    <source>
        <dbReference type="SAM" id="SignalP"/>
    </source>
</evidence>
<accession>D8JT43</accession>
<feature type="chain" id="PRO_5003116203" description="LTXXQ motif family protein" evidence="2">
    <location>
        <begin position="26"/>
        <end position="221"/>
    </location>
</feature>
<organism evidence="3 4">
    <name type="scientific">Hyphomicrobium denitrificans (strain ATCC 51888 / DSM 1869 / NCIMB 11706 / TK 0415)</name>
    <dbReference type="NCBI Taxonomy" id="582899"/>
    <lineage>
        <taxon>Bacteria</taxon>
        <taxon>Pseudomonadati</taxon>
        <taxon>Pseudomonadota</taxon>
        <taxon>Alphaproteobacteria</taxon>
        <taxon>Hyphomicrobiales</taxon>
        <taxon>Hyphomicrobiaceae</taxon>
        <taxon>Hyphomicrobium</taxon>
    </lineage>
</organism>
<dbReference type="InterPro" id="IPR012899">
    <property type="entry name" value="LTXXQ"/>
</dbReference>
<evidence type="ECO:0000256" key="1">
    <source>
        <dbReference type="SAM" id="MobiDB-lite"/>
    </source>
</evidence>
<evidence type="ECO:0008006" key="5">
    <source>
        <dbReference type="Google" id="ProtNLM"/>
    </source>
</evidence>
<evidence type="ECO:0000313" key="4">
    <source>
        <dbReference type="Proteomes" id="UP000002033"/>
    </source>
</evidence>
<feature type="region of interest" description="Disordered" evidence="1">
    <location>
        <begin position="159"/>
        <end position="221"/>
    </location>
</feature>
<dbReference type="eggNOG" id="ENOG50334FE">
    <property type="taxonomic scope" value="Bacteria"/>
</dbReference>
<dbReference type="Pfam" id="PF07813">
    <property type="entry name" value="LTXXQ"/>
    <property type="match status" value="1"/>
</dbReference>
<sequence length="221" mass="23994" precursor="true">MNKLSRGAWLAIAAVAAVPATVAIAKSVDRAGGWHNMTPETRTRLEDGRIAMAKAALQLNADQEKLWAPVESAVRDGFKAREAKRAEWAKKREERRSDKSDGASKRPDLAERYERMSNNLAERADRFKTFSTAFKPFYASLSDEQKDVLRPLMRQLSPGFGHSGGHGPHWAVGGDWGPGGPGHHGHHGWQGGPDGKRGPGMQNDTPDNDGGPAPSEPDDKG</sequence>
<feature type="signal peptide" evidence="2">
    <location>
        <begin position="1"/>
        <end position="25"/>
    </location>
</feature>
<dbReference type="Proteomes" id="UP000002033">
    <property type="component" value="Chromosome"/>
</dbReference>
<reference evidence="4" key="1">
    <citation type="journal article" date="2011" name="J. Bacteriol.">
        <title>Genome sequences of eight morphologically diverse alphaproteobacteria.</title>
        <authorList>
            <consortium name="US DOE Joint Genome Institute"/>
            <person name="Brown P.J."/>
            <person name="Kysela D.T."/>
            <person name="Buechlein A."/>
            <person name="Hemmerich C."/>
            <person name="Brun Y.V."/>
        </authorList>
    </citation>
    <scope>NUCLEOTIDE SEQUENCE [LARGE SCALE GENOMIC DNA]</scope>
    <source>
        <strain evidence="4">ATCC 51888 / DSM 1869 / NCIB 11706 / TK 0415</strain>
    </source>
</reference>
<feature type="region of interest" description="Disordered" evidence="1">
    <location>
        <begin position="81"/>
        <end position="112"/>
    </location>
</feature>
<name>D8JT43_HYPDA</name>
<dbReference type="RefSeq" id="WP_013216520.1">
    <property type="nucleotide sequence ID" value="NC_014313.1"/>
</dbReference>
<dbReference type="AlphaFoldDB" id="D8JT43"/>
<dbReference type="KEGG" id="hdn:Hden_2565"/>